<reference evidence="6" key="1">
    <citation type="submission" date="2020-11" db="EMBL/GenBank/DDBJ databases">
        <authorList>
            <person name="Whiteford S."/>
        </authorList>
    </citation>
    <scope>NUCLEOTIDE SEQUENCE</scope>
</reference>
<dbReference type="GO" id="GO:0016279">
    <property type="term" value="F:protein-lysine N-methyltransferase activity"/>
    <property type="evidence" value="ECO:0007669"/>
    <property type="project" value="TreeGrafter"/>
</dbReference>
<dbReference type="GO" id="GO:0005759">
    <property type="term" value="C:mitochondrial matrix"/>
    <property type="evidence" value="ECO:0007669"/>
    <property type="project" value="TreeGrafter"/>
</dbReference>
<dbReference type="Proteomes" id="UP000653454">
    <property type="component" value="Unassembled WGS sequence"/>
</dbReference>
<dbReference type="PANTHER" id="PTHR43648">
    <property type="entry name" value="ELECTRON TRANSFER FLAVOPROTEIN BETA SUBUNIT LYSINE METHYLTRANSFERASE"/>
    <property type="match status" value="1"/>
</dbReference>
<comment type="caution">
    <text evidence="6">The sequence shown here is derived from an EMBL/GenBank/DDBJ whole genome shotgun (WGS) entry which is preliminary data.</text>
</comment>
<evidence type="ECO:0000256" key="3">
    <source>
        <dbReference type="ARBA" id="ARBA00037932"/>
    </source>
</evidence>
<dbReference type="InterPro" id="IPR050078">
    <property type="entry name" value="Ribosomal_L11_MeTrfase_PrmA"/>
</dbReference>
<organism evidence="6 7">
    <name type="scientific">Plutella xylostella</name>
    <name type="common">Diamondback moth</name>
    <name type="synonym">Plutella maculipennis</name>
    <dbReference type="NCBI Taxonomy" id="51655"/>
    <lineage>
        <taxon>Eukaryota</taxon>
        <taxon>Metazoa</taxon>
        <taxon>Ecdysozoa</taxon>
        <taxon>Arthropoda</taxon>
        <taxon>Hexapoda</taxon>
        <taxon>Insecta</taxon>
        <taxon>Pterygota</taxon>
        <taxon>Neoptera</taxon>
        <taxon>Endopterygota</taxon>
        <taxon>Lepidoptera</taxon>
        <taxon>Glossata</taxon>
        <taxon>Ditrysia</taxon>
        <taxon>Yponomeutoidea</taxon>
        <taxon>Plutellidae</taxon>
        <taxon>Plutella</taxon>
    </lineage>
</organism>
<dbReference type="InterPro" id="IPR029063">
    <property type="entry name" value="SAM-dependent_MTases_sf"/>
</dbReference>
<evidence type="ECO:0000256" key="4">
    <source>
        <dbReference type="ARBA" id="ARBA00041867"/>
    </source>
</evidence>
<evidence type="ECO:0000313" key="7">
    <source>
        <dbReference type="Proteomes" id="UP000653454"/>
    </source>
</evidence>
<dbReference type="PANTHER" id="PTHR43648:SF1">
    <property type="entry name" value="ELECTRON TRANSFER FLAVOPROTEIN BETA SUBUNIT LYSINE METHYLTRANSFERASE"/>
    <property type="match status" value="1"/>
</dbReference>
<proteinExistence type="inferred from homology"/>
<dbReference type="SUPFAM" id="SSF53335">
    <property type="entry name" value="S-adenosyl-L-methionine-dependent methyltransferases"/>
    <property type="match status" value="1"/>
</dbReference>
<evidence type="ECO:0000256" key="2">
    <source>
        <dbReference type="ARBA" id="ARBA00022679"/>
    </source>
</evidence>
<evidence type="ECO:0000313" key="6">
    <source>
        <dbReference type="EMBL" id="CAG9135798.1"/>
    </source>
</evidence>
<keyword evidence="7" id="KW-1185">Reference proteome</keyword>
<gene>
    <name evidence="6" type="ORF">PLXY2_LOCUS14048</name>
</gene>
<evidence type="ECO:0000256" key="1">
    <source>
        <dbReference type="ARBA" id="ARBA00022603"/>
    </source>
</evidence>
<dbReference type="EMBL" id="CAJHNJ030000114">
    <property type="protein sequence ID" value="CAG9135798.1"/>
    <property type="molecule type" value="Genomic_DNA"/>
</dbReference>
<comment type="similarity">
    <text evidence="3">Belongs to the methyltransferase superfamily. ETFBKMT family.</text>
</comment>
<keyword evidence="2" id="KW-0808">Transferase</keyword>
<dbReference type="Pfam" id="PF06325">
    <property type="entry name" value="PrmA"/>
    <property type="match status" value="1"/>
</dbReference>
<dbReference type="Gene3D" id="3.40.50.150">
    <property type="entry name" value="Vaccinia Virus protein VP39"/>
    <property type="match status" value="1"/>
</dbReference>
<name>A0A8S4GA78_PLUXY</name>
<dbReference type="AlphaFoldDB" id="A0A8S4GA78"/>
<keyword evidence="1" id="KW-0489">Methyltransferase</keyword>
<protein>
    <recommendedName>
        <fullName evidence="5">ETFB lysine methyltransferase</fullName>
    </recommendedName>
    <alternativeName>
        <fullName evidence="4">Protein N-lysine methyltransferase METTL20</fullName>
    </alternativeName>
</protein>
<accession>A0A8S4GA78</accession>
<evidence type="ECO:0000256" key="5">
    <source>
        <dbReference type="ARBA" id="ARBA00042266"/>
    </source>
</evidence>
<sequence length="282" mass="30848">MAWRLLCGSSEGCADVLHGVTSMEMLEVLEHPHAKGGSSDQAGWCGLAGSCPTVSVGDFFILQSSTMLKDITSLILRHTLVSRSHLTPELSLRLITRGCEAWGARAEDVPFVDPYWGFYWPGGQAVARYILDKPRFFQSRRVLDVGCGCGAQAIAAAAVGAERVLANDIDVNALEATKINAELNNVSVETSEKNFIGTKCEGFDTILIGDMFYDEEFAKTLFEWLSKLTDSGKLVLIGDPGRHGLTASRMSSMTRLASYTLHEDTCLENRGFTEAAVWRLEK</sequence>
<dbReference type="GO" id="GO:0032259">
    <property type="term" value="P:methylation"/>
    <property type="evidence" value="ECO:0007669"/>
    <property type="project" value="UniProtKB-KW"/>
</dbReference>